<reference evidence="2 3" key="1">
    <citation type="submission" date="2011-08" db="EMBL/GenBank/DDBJ databases">
        <title>The Genome Sequence of Johnsonella ignava ATCC 51276.</title>
        <authorList>
            <consortium name="The Broad Institute Genome Sequencing Platform"/>
            <person name="Earl A."/>
            <person name="Ward D."/>
            <person name="Feldgarden M."/>
            <person name="Gevers D."/>
            <person name="Izard J."/>
            <person name="Blanton J.M."/>
            <person name="Baranova O.V."/>
            <person name="Dewhirst F.E."/>
            <person name="Young S.K."/>
            <person name="Zeng Q."/>
            <person name="Gargeya S."/>
            <person name="Fitzgerald M."/>
            <person name="Haas B."/>
            <person name="Abouelleil A."/>
            <person name="Alvarado L."/>
            <person name="Arachchi H.M."/>
            <person name="Berlin A."/>
            <person name="Brown A."/>
            <person name="Chapman S.B."/>
            <person name="Chen Z."/>
            <person name="Dunbar C."/>
            <person name="Freedman E."/>
            <person name="Gearin G."/>
            <person name="Gellesch M."/>
            <person name="Goldberg J."/>
            <person name="Griggs A."/>
            <person name="Gujja S."/>
            <person name="Heiman D."/>
            <person name="Howarth C."/>
            <person name="Larson L."/>
            <person name="Lui A."/>
            <person name="MacDonald P.J.P."/>
            <person name="Montmayeur A."/>
            <person name="Murphy C."/>
            <person name="Neiman D."/>
            <person name="Pearson M."/>
            <person name="Priest M."/>
            <person name="Roberts A."/>
            <person name="Saif S."/>
            <person name="Shea T."/>
            <person name="Shenoy N."/>
            <person name="Sisk P."/>
            <person name="Stolte C."/>
            <person name="Sykes S."/>
            <person name="Wortman J."/>
            <person name="Nusbaum C."/>
            <person name="Birren B."/>
        </authorList>
    </citation>
    <scope>NUCLEOTIDE SEQUENCE [LARGE SCALE GENOMIC DNA]</scope>
    <source>
        <strain evidence="2 3">ATCC 51276</strain>
    </source>
</reference>
<accession>G5GGM5</accession>
<dbReference type="OrthoDB" id="1918132at2"/>
<dbReference type="Pfam" id="PF18980">
    <property type="entry name" value="DUF5716_C"/>
    <property type="match status" value="1"/>
</dbReference>
<dbReference type="EMBL" id="ACZL01000012">
    <property type="protein sequence ID" value="EHI56185.1"/>
    <property type="molecule type" value="Genomic_DNA"/>
</dbReference>
<dbReference type="AlphaFoldDB" id="G5GGM5"/>
<dbReference type="HOGENOM" id="CLU_054008_0_0_9"/>
<protein>
    <recommendedName>
        <fullName evidence="1">DUF5716 domain-containing protein</fullName>
    </recommendedName>
</protein>
<evidence type="ECO:0000259" key="1">
    <source>
        <dbReference type="Pfam" id="PF18980"/>
    </source>
</evidence>
<proteinExistence type="predicted"/>
<dbReference type="eggNOG" id="ENOG502ZB38">
    <property type="taxonomic scope" value="Bacteria"/>
</dbReference>
<dbReference type="RefSeq" id="WP_005539894.1">
    <property type="nucleotide sequence ID" value="NZ_JH378830.1"/>
</dbReference>
<evidence type="ECO:0000313" key="2">
    <source>
        <dbReference type="EMBL" id="EHI56185.1"/>
    </source>
</evidence>
<gene>
    <name evidence="2" type="ORF">HMPREF9333_00715</name>
</gene>
<organism evidence="2 3">
    <name type="scientific">Johnsonella ignava ATCC 51276</name>
    <dbReference type="NCBI Taxonomy" id="679200"/>
    <lineage>
        <taxon>Bacteria</taxon>
        <taxon>Bacillati</taxon>
        <taxon>Bacillota</taxon>
        <taxon>Clostridia</taxon>
        <taxon>Lachnospirales</taxon>
        <taxon>Lachnospiraceae</taxon>
        <taxon>Johnsonella</taxon>
    </lineage>
</organism>
<dbReference type="Proteomes" id="UP000003011">
    <property type="component" value="Unassembled WGS sequence"/>
</dbReference>
<keyword evidence="3" id="KW-1185">Reference proteome</keyword>
<dbReference type="STRING" id="679200.HMPREF9333_00715"/>
<evidence type="ECO:0000313" key="3">
    <source>
        <dbReference type="Proteomes" id="UP000003011"/>
    </source>
</evidence>
<name>G5GGM5_9FIRM</name>
<feature type="domain" description="DUF5716" evidence="1">
    <location>
        <begin position="107"/>
        <end position="400"/>
    </location>
</feature>
<sequence length="410" mass="47107">MPVVFGIDISDEGTSVASDKNDEAVKFPTAVVKERDSDRWMIGEQAYEMMLDNRALKTDKLYTMIIKGNMATVGEIRYTAQELMKIFLKLVLDETTKFLGSGYPEYIVLSIPYIDDKIIEKFVQCFLQLGYEREKIHIISRCESFIFYVMSKKKDIWNNQVGMFYLADSNLHYFELRVQRSAKNTVVYSESKEMDERFNLGIINSTSGSRMADRILTSCAERMLGKKVFSTIFLSGKGFEKTEWAESFTKYICSRRKVFADEDLFAKGSCIRGFDFASKKPIFNFKCICDGRLDTGINLNLIKKDNEYSYEIASAGDLWCGKSITLRLIADGNQDIEFILSPVDIYKNTRIIKVPLDFMPKRPSKTLRFELGISFKDSMTMILDMKDVGFGDIYKASPQSAVHREVNLWD</sequence>
<dbReference type="InterPro" id="IPR043770">
    <property type="entry name" value="DUF5716_C"/>
</dbReference>
<comment type="caution">
    <text evidence="2">The sequence shown here is derived from an EMBL/GenBank/DDBJ whole genome shotgun (WGS) entry which is preliminary data.</text>
</comment>